<dbReference type="RefSeq" id="WP_207681193.1">
    <property type="nucleotide sequence ID" value="NZ_CP061800.1"/>
</dbReference>
<dbReference type="EMBL" id="CP061800">
    <property type="protein sequence ID" value="QTA84913.1"/>
    <property type="molecule type" value="Genomic_DNA"/>
</dbReference>
<keyword evidence="2" id="KW-0732">Signal</keyword>
<evidence type="ECO:0000256" key="1">
    <source>
        <dbReference type="SAM" id="MobiDB-lite"/>
    </source>
</evidence>
<feature type="chain" id="PRO_5037677873" evidence="2">
    <location>
        <begin position="21"/>
        <end position="169"/>
    </location>
</feature>
<organism evidence="3 4">
    <name type="scientific">Desulfonema magnum</name>
    <dbReference type="NCBI Taxonomy" id="45655"/>
    <lineage>
        <taxon>Bacteria</taxon>
        <taxon>Pseudomonadati</taxon>
        <taxon>Thermodesulfobacteriota</taxon>
        <taxon>Desulfobacteria</taxon>
        <taxon>Desulfobacterales</taxon>
        <taxon>Desulfococcaceae</taxon>
        <taxon>Desulfonema</taxon>
    </lineage>
</organism>
<evidence type="ECO:0000256" key="2">
    <source>
        <dbReference type="SAM" id="SignalP"/>
    </source>
</evidence>
<feature type="signal peptide" evidence="2">
    <location>
        <begin position="1"/>
        <end position="20"/>
    </location>
</feature>
<feature type="compositionally biased region" description="Basic and acidic residues" evidence="1">
    <location>
        <begin position="77"/>
        <end position="90"/>
    </location>
</feature>
<protein>
    <submittedName>
        <fullName evidence="3">Uncharacterized protein</fullName>
    </submittedName>
</protein>
<evidence type="ECO:0000313" key="3">
    <source>
        <dbReference type="EMBL" id="QTA84913.1"/>
    </source>
</evidence>
<dbReference type="Proteomes" id="UP000663722">
    <property type="component" value="Chromosome"/>
</dbReference>
<sequence length="169" mass="19787">MKKMIVLFFLLLGVPLVASAENRYFDRQGNEISESEYKATVWNWRKNVHHNREKESYVRYRQFMEAQQKREWIKVASEDNKSPVAEENKSKTVVSSVSLPKKEEKEEEMPYDSLGRPLKDSQGRFITYPDTLTNSSYGRSSSSFSRSRSRGTNLIMFLPSRSHFSPFGW</sequence>
<dbReference type="AlphaFoldDB" id="A0A975GLK4"/>
<accession>A0A975GLK4</accession>
<feature type="region of interest" description="Disordered" evidence="1">
    <location>
        <begin position="77"/>
        <end position="116"/>
    </location>
</feature>
<reference evidence="3" key="1">
    <citation type="journal article" date="2021" name="Microb. Physiol.">
        <title>Proteogenomic Insights into the Physiology of Marine, Sulfate-Reducing, Filamentous Desulfonema limicola and Desulfonema magnum.</title>
        <authorList>
            <person name="Schnaars V."/>
            <person name="Wohlbrand L."/>
            <person name="Scheve S."/>
            <person name="Hinrichs C."/>
            <person name="Reinhardt R."/>
            <person name="Rabus R."/>
        </authorList>
    </citation>
    <scope>NUCLEOTIDE SEQUENCE</scope>
    <source>
        <strain evidence="3">4be13</strain>
    </source>
</reference>
<dbReference type="KEGG" id="dmm:dnm_009160"/>
<gene>
    <name evidence="3" type="ORF">dnm_009160</name>
</gene>
<evidence type="ECO:0000313" key="4">
    <source>
        <dbReference type="Proteomes" id="UP000663722"/>
    </source>
</evidence>
<keyword evidence="4" id="KW-1185">Reference proteome</keyword>
<name>A0A975GLK4_9BACT</name>
<proteinExistence type="predicted"/>